<proteinExistence type="predicted"/>
<dbReference type="KEGG" id="hhw:NCTC503_02143"/>
<dbReference type="Pfam" id="PF13309">
    <property type="entry name" value="HTH_22"/>
    <property type="match status" value="1"/>
</dbReference>
<evidence type="ECO:0000313" key="3">
    <source>
        <dbReference type="EMBL" id="VTQ93598.1"/>
    </source>
</evidence>
<evidence type="ECO:0000259" key="2">
    <source>
        <dbReference type="Pfam" id="PF13309"/>
    </source>
</evidence>
<dbReference type="Pfam" id="PF08348">
    <property type="entry name" value="PAS_6"/>
    <property type="match status" value="1"/>
</dbReference>
<reference evidence="3 4" key="1">
    <citation type="submission" date="2019-05" db="EMBL/GenBank/DDBJ databases">
        <authorList>
            <consortium name="Pathogen Informatics"/>
        </authorList>
    </citation>
    <scope>NUCLEOTIDE SEQUENCE [LARGE SCALE GENOMIC DNA]</scope>
    <source>
        <strain evidence="3 4">NCTC503</strain>
    </source>
</reference>
<dbReference type="PANTHER" id="PTHR35568">
    <property type="entry name" value="TRANSCRIPTIONAL REGULATOR DAUR"/>
    <property type="match status" value="1"/>
</dbReference>
<dbReference type="InterPro" id="IPR039446">
    <property type="entry name" value="DauR-like"/>
</dbReference>
<evidence type="ECO:0000313" key="4">
    <source>
        <dbReference type="Proteomes" id="UP000308489"/>
    </source>
</evidence>
<organism evidence="3 4">
    <name type="scientific">Hathewaya histolytica</name>
    <name type="common">Clostridium histolyticum</name>
    <dbReference type="NCBI Taxonomy" id="1498"/>
    <lineage>
        <taxon>Bacteria</taxon>
        <taxon>Bacillati</taxon>
        <taxon>Bacillota</taxon>
        <taxon>Clostridia</taxon>
        <taxon>Eubacteriales</taxon>
        <taxon>Clostridiaceae</taxon>
        <taxon>Hathewaya</taxon>
    </lineage>
</organism>
<dbReference type="RefSeq" id="WP_138210709.1">
    <property type="nucleotide sequence ID" value="NZ_CBCRUQ010000013.1"/>
</dbReference>
<dbReference type="PANTHER" id="PTHR35568:SF1">
    <property type="entry name" value="TRANSCRIPTIONAL REGULATOR DAUR"/>
    <property type="match status" value="1"/>
</dbReference>
<dbReference type="Proteomes" id="UP000308489">
    <property type="component" value="Chromosome 1"/>
</dbReference>
<dbReference type="InterPro" id="IPR013559">
    <property type="entry name" value="YheO"/>
</dbReference>
<dbReference type="InterPro" id="IPR039445">
    <property type="entry name" value="DauR-like_HTH"/>
</dbReference>
<dbReference type="OrthoDB" id="9796595at2"/>
<dbReference type="AlphaFoldDB" id="A0A4U9RPR9"/>
<protein>
    <submittedName>
        <fullName evidence="3">YheO domain-containing protein</fullName>
    </submittedName>
</protein>
<evidence type="ECO:0000259" key="1">
    <source>
        <dbReference type="Pfam" id="PF08348"/>
    </source>
</evidence>
<name>A0A4U9RPR9_HATHI</name>
<feature type="domain" description="Transcriptional regulator DauR-like HTH" evidence="2">
    <location>
        <begin position="159"/>
        <end position="219"/>
    </location>
</feature>
<keyword evidence="4" id="KW-1185">Reference proteome</keyword>
<sequence length="225" mass="25706">MDLDNINPILKRYIPLVEFLGNVLGKNSEVVLHDLCNLDNSIIAISNGHVSGRTVGAPITNFALKMIRNEKNNKNKKYMLNYNGYSKFNCELKSSTFFIRDSKDTLIGLLCINTDETIFHKLKEVTSLLEDNFNILQPEKNNLILEDTERFTSSIEEIVENAINDVLLMKNKNINELKQHDRLEIIANLNSDGVFLLKGAVTELAKQLKISEPTIYRYLQKIKSM</sequence>
<dbReference type="EMBL" id="LR590481">
    <property type="protein sequence ID" value="VTQ93598.1"/>
    <property type="molecule type" value="Genomic_DNA"/>
</dbReference>
<gene>
    <name evidence="3" type="ORF">NCTC503_02143</name>
</gene>
<feature type="domain" description="YheO-like" evidence="1">
    <location>
        <begin position="10"/>
        <end position="124"/>
    </location>
</feature>
<accession>A0A4U9RPR9</accession>